<comment type="caution">
    <text evidence="1">The sequence shown here is derived from an EMBL/GenBank/DDBJ whole genome shotgun (WGS) entry which is preliminary data.</text>
</comment>
<dbReference type="AlphaFoldDB" id="A0A9W7I6P8"/>
<dbReference type="PANTHER" id="PTHR47266">
    <property type="entry name" value="ENDONUCLEASE-RELATED"/>
    <property type="match status" value="1"/>
</dbReference>
<gene>
    <name evidence="1" type="ORF">HRI_002625400</name>
</gene>
<dbReference type="EMBL" id="BSYR01000023">
    <property type="protein sequence ID" value="GMI89561.1"/>
    <property type="molecule type" value="Genomic_DNA"/>
</dbReference>
<protein>
    <submittedName>
        <fullName evidence="1">Uncharacterized protein</fullName>
    </submittedName>
</protein>
<organism evidence="1 2">
    <name type="scientific">Hibiscus trionum</name>
    <name type="common">Flower of an hour</name>
    <dbReference type="NCBI Taxonomy" id="183268"/>
    <lineage>
        <taxon>Eukaryota</taxon>
        <taxon>Viridiplantae</taxon>
        <taxon>Streptophyta</taxon>
        <taxon>Embryophyta</taxon>
        <taxon>Tracheophyta</taxon>
        <taxon>Spermatophyta</taxon>
        <taxon>Magnoliopsida</taxon>
        <taxon>eudicotyledons</taxon>
        <taxon>Gunneridae</taxon>
        <taxon>Pentapetalae</taxon>
        <taxon>rosids</taxon>
        <taxon>malvids</taxon>
        <taxon>Malvales</taxon>
        <taxon>Malvaceae</taxon>
        <taxon>Malvoideae</taxon>
        <taxon>Hibiscus</taxon>
    </lineage>
</organism>
<sequence length="95" mass="11559">MSPYRLIYGKTCHLPIEIEHKAYWAIKTINMDWEKARQKRLLDLNEIEEIRAVAYDNARIYKDKTKKWHDRKLLPRHFSPGQMVMLFNSRLKLFP</sequence>
<keyword evidence="2" id="KW-1185">Reference proteome</keyword>
<dbReference type="Proteomes" id="UP001165190">
    <property type="component" value="Unassembled WGS sequence"/>
</dbReference>
<name>A0A9W7I6P8_HIBTR</name>
<evidence type="ECO:0000313" key="2">
    <source>
        <dbReference type="Proteomes" id="UP001165190"/>
    </source>
</evidence>
<dbReference type="InterPro" id="IPR052160">
    <property type="entry name" value="Gypsy_RT_Integrase-like"/>
</dbReference>
<reference evidence="1" key="1">
    <citation type="submission" date="2023-05" db="EMBL/GenBank/DDBJ databases">
        <title>Genome and transcriptome analyses reveal genes involved in the formation of fine ridges on petal epidermal cells in Hibiscus trionum.</title>
        <authorList>
            <person name="Koshimizu S."/>
            <person name="Masuda S."/>
            <person name="Ishii T."/>
            <person name="Shirasu K."/>
            <person name="Hoshino A."/>
            <person name="Arita M."/>
        </authorList>
    </citation>
    <scope>NUCLEOTIDE SEQUENCE</scope>
    <source>
        <strain evidence="1">Hamamatsu line</strain>
    </source>
</reference>
<proteinExistence type="predicted"/>
<evidence type="ECO:0000313" key="1">
    <source>
        <dbReference type="EMBL" id="GMI89561.1"/>
    </source>
</evidence>
<accession>A0A9W7I6P8</accession>
<dbReference type="OrthoDB" id="998749at2759"/>